<reference evidence="5" key="1">
    <citation type="journal article" date="2019" name="Int. J. Syst. Evol. Microbiol.">
        <title>The Global Catalogue of Microorganisms (GCM) 10K type strain sequencing project: providing services to taxonomists for standard genome sequencing and annotation.</title>
        <authorList>
            <consortium name="The Broad Institute Genomics Platform"/>
            <consortium name="The Broad Institute Genome Sequencing Center for Infectious Disease"/>
            <person name="Wu L."/>
            <person name="Ma J."/>
        </authorList>
    </citation>
    <scope>NUCLEOTIDE SEQUENCE [LARGE SCALE GENOMIC DNA]</scope>
    <source>
        <strain evidence="5">KCTC 42953</strain>
    </source>
</reference>
<keyword evidence="1 4" id="KW-0808">Transferase</keyword>
<dbReference type="GO" id="GO:0016746">
    <property type="term" value="F:acyltransferase activity"/>
    <property type="evidence" value="ECO:0007669"/>
    <property type="project" value="UniProtKB-KW"/>
</dbReference>
<dbReference type="InterPro" id="IPR000182">
    <property type="entry name" value="GNAT_dom"/>
</dbReference>
<dbReference type="PANTHER" id="PTHR43877:SF2">
    <property type="entry name" value="AMINOALKYLPHOSPHONATE N-ACETYLTRANSFERASE-RELATED"/>
    <property type="match status" value="1"/>
</dbReference>
<dbReference type="CDD" id="cd04301">
    <property type="entry name" value="NAT_SF"/>
    <property type="match status" value="1"/>
</dbReference>
<dbReference type="PANTHER" id="PTHR43877">
    <property type="entry name" value="AMINOALKYLPHOSPHONATE N-ACETYLTRANSFERASE-RELATED-RELATED"/>
    <property type="match status" value="1"/>
</dbReference>
<keyword evidence="2 4" id="KW-0012">Acyltransferase</keyword>
<feature type="domain" description="N-acetyltransferase" evidence="3">
    <location>
        <begin position="1"/>
        <end position="150"/>
    </location>
</feature>
<dbReference type="InterPro" id="IPR050832">
    <property type="entry name" value="Bact_Acetyltransf"/>
</dbReference>
<evidence type="ECO:0000256" key="1">
    <source>
        <dbReference type="ARBA" id="ARBA00022679"/>
    </source>
</evidence>
<name>A0ABV7J9W4_9GAMM</name>
<evidence type="ECO:0000313" key="4">
    <source>
        <dbReference type="EMBL" id="MFC3193013.1"/>
    </source>
</evidence>
<proteinExistence type="predicted"/>
<dbReference type="EC" id="2.3.-.-" evidence="4"/>
<dbReference type="InterPro" id="IPR016181">
    <property type="entry name" value="Acyl_CoA_acyltransferase"/>
</dbReference>
<evidence type="ECO:0000256" key="2">
    <source>
        <dbReference type="ARBA" id="ARBA00023315"/>
    </source>
</evidence>
<dbReference type="Proteomes" id="UP001595533">
    <property type="component" value="Unassembled WGS sequence"/>
</dbReference>
<gene>
    <name evidence="4" type="ORF">ACFODZ_02045</name>
</gene>
<evidence type="ECO:0000259" key="3">
    <source>
        <dbReference type="PROSITE" id="PS51186"/>
    </source>
</evidence>
<dbReference type="SUPFAM" id="SSF55729">
    <property type="entry name" value="Acyl-CoA N-acyltransferases (Nat)"/>
    <property type="match status" value="1"/>
</dbReference>
<accession>A0ABV7J9W4</accession>
<evidence type="ECO:0000313" key="5">
    <source>
        <dbReference type="Proteomes" id="UP001595533"/>
    </source>
</evidence>
<protein>
    <submittedName>
        <fullName evidence="4">GNAT family N-acetyltransferase</fullName>
        <ecNumber evidence="4">2.3.-.-</ecNumber>
    </submittedName>
</protein>
<dbReference type="RefSeq" id="WP_077409670.1">
    <property type="nucleotide sequence ID" value="NZ_JBHRTS010000001.1"/>
</dbReference>
<dbReference type="Pfam" id="PF00583">
    <property type="entry name" value="Acetyltransf_1"/>
    <property type="match status" value="1"/>
</dbReference>
<sequence length="150" mass="17151">MKVRKARLEDVSVLAPLFDAYRQFYHQAPDMAGARAFLHQRLNQQESVIFLAEDDSAVLGFTQLFPSFSSVSMQRLWILNDLFVAADARQRGVANALMECARQWAEDTAAKGIILETDWDNVQAQALYQKLGYEQQNSTYHYALMTAQRQ</sequence>
<dbReference type="Gene3D" id="3.40.630.30">
    <property type="match status" value="1"/>
</dbReference>
<dbReference type="PROSITE" id="PS51186">
    <property type="entry name" value="GNAT"/>
    <property type="match status" value="1"/>
</dbReference>
<organism evidence="4 5">
    <name type="scientific">Marinicella sediminis</name>
    <dbReference type="NCBI Taxonomy" id="1792834"/>
    <lineage>
        <taxon>Bacteria</taxon>
        <taxon>Pseudomonadati</taxon>
        <taxon>Pseudomonadota</taxon>
        <taxon>Gammaproteobacteria</taxon>
        <taxon>Lysobacterales</taxon>
        <taxon>Marinicellaceae</taxon>
        <taxon>Marinicella</taxon>
    </lineage>
</organism>
<comment type="caution">
    <text evidence="4">The sequence shown here is derived from an EMBL/GenBank/DDBJ whole genome shotgun (WGS) entry which is preliminary data.</text>
</comment>
<dbReference type="EMBL" id="JBHRTS010000001">
    <property type="protein sequence ID" value="MFC3193013.1"/>
    <property type="molecule type" value="Genomic_DNA"/>
</dbReference>
<keyword evidence="5" id="KW-1185">Reference proteome</keyword>